<dbReference type="AlphaFoldDB" id="A0A4V5NY85"/>
<reference evidence="1 2" key="1">
    <citation type="submission" date="2019-04" db="EMBL/GenBank/DDBJ databases">
        <title>Pedobacter sp. AR-2-6 sp. nov., isolated from Arctic soil.</title>
        <authorList>
            <person name="Dahal R.H."/>
            <person name="Kim D.-U."/>
        </authorList>
    </citation>
    <scope>NUCLEOTIDE SEQUENCE [LARGE SCALE GENOMIC DNA]</scope>
    <source>
        <strain evidence="1 2">AR-2-6</strain>
    </source>
</reference>
<organism evidence="1 2">
    <name type="scientific">Pedobacter cryotolerans</name>
    <dbReference type="NCBI Taxonomy" id="2571270"/>
    <lineage>
        <taxon>Bacteria</taxon>
        <taxon>Pseudomonadati</taxon>
        <taxon>Bacteroidota</taxon>
        <taxon>Sphingobacteriia</taxon>
        <taxon>Sphingobacteriales</taxon>
        <taxon>Sphingobacteriaceae</taxon>
        <taxon>Pedobacter</taxon>
    </lineage>
</organism>
<gene>
    <name evidence="1" type="ORF">FA045_08235</name>
</gene>
<proteinExistence type="predicted"/>
<evidence type="ECO:0000313" key="2">
    <source>
        <dbReference type="Proteomes" id="UP000310477"/>
    </source>
</evidence>
<accession>A0A4V5NY85</accession>
<comment type="caution">
    <text evidence="1">The sequence shown here is derived from an EMBL/GenBank/DDBJ whole genome shotgun (WGS) entry which is preliminary data.</text>
</comment>
<dbReference type="RefSeq" id="WP_136876402.1">
    <property type="nucleotide sequence ID" value="NZ_SWBO01000004.1"/>
</dbReference>
<protein>
    <submittedName>
        <fullName evidence="1">Uncharacterized protein</fullName>
    </submittedName>
</protein>
<name>A0A4V5NY85_9SPHI</name>
<sequence>MLSNPTYVHDPKIFKAAKLELRRQEWRLNALAPIIPKKPIPTAKTCTKCLEEKHLSEFEANKKVKSGLKAKCKFCYDEYEKAYRAKNRVEINRRYKAWCVANNKKTNNI</sequence>
<keyword evidence="2" id="KW-1185">Reference proteome</keyword>
<dbReference type="Proteomes" id="UP000310477">
    <property type="component" value="Unassembled WGS sequence"/>
</dbReference>
<evidence type="ECO:0000313" key="1">
    <source>
        <dbReference type="EMBL" id="TKC01223.1"/>
    </source>
</evidence>
<dbReference type="EMBL" id="SWBO01000004">
    <property type="protein sequence ID" value="TKC01223.1"/>
    <property type="molecule type" value="Genomic_DNA"/>
</dbReference>